<dbReference type="Proteomes" id="UP001501138">
    <property type="component" value="Unassembled WGS sequence"/>
</dbReference>
<accession>A0ABN2J6S1</accession>
<keyword evidence="1 10" id="KW-0540">Nuclease</keyword>
<keyword evidence="4 10" id="KW-0378">Hydrolase</keyword>
<organism evidence="13 14">
    <name type="scientific">Isoptericola hypogeus</name>
    <dbReference type="NCBI Taxonomy" id="300179"/>
    <lineage>
        <taxon>Bacteria</taxon>
        <taxon>Bacillati</taxon>
        <taxon>Actinomycetota</taxon>
        <taxon>Actinomycetes</taxon>
        <taxon>Micrococcales</taxon>
        <taxon>Promicromonosporaceae</taxon>
        <taxon>Isoptericola</taxon>
    </lineage>
</organism>
<proteinExistence type="inferred from homology"/>
<keyword evidence="2 10" id="KW-0547">Nucleotide-binding</keyword>
<evidence type="ECO:0000256" key="7">
    <source>
        <dbReference type="ARBA" id="ARBA00022840"/>
    </source>
</evidence>
<evidence type="ECO:0000256" key="5">
    <source>
        <dbReference type="ARBA" id="ARBA00022806"/>
    </source>
</evidence>
<evidence type="ECO:0000256" key="11">
    <source>
        <dbReference type="SAM" id="MobiDB-lite"/>
    </source>
</evidence>
<evidence type="ECO:0000256" key="1">
    <source>
        <dbReference type="ARBA" id="ARBA00022722"/>
    </source>
</evidence>
<dbReference type="SUPFAM" id="SSF52540">
    <property type="entry name" value="P-loop containing nucleoside triphosphate hydrolases"/>
    <property type="match status" value="2"/>
</dbReference>
<evidence type="ECO:0000256" key="3">
    <source>
        <dbReference type="ARBA" id="ARBA00022763"/>
    </source>
</evidence>
<dbReference type="InterPro" id="IPR041500">
    <property type="entry name" value="RecC_C"/>
</dbReference>
<comment type="function">
    <text evidence="10">A helicase/nuclease that prepares dsDNA breaks (DSB) for recombinational DNA repair. Binds to DSBs and unwinds DNA via a highly rapid and processive ATP-dependent bidirectional helicase activity. Unwinds dsDNA until it encounters a Chi (crossover hotspot instigator) sequence from the 3' direction. Cuts ssDNA a few nucleotides 3' to the Chi site. The properties and activities of the enzyme are changed at Chi. The Chi-altered holoenzyme produces a long 3'-ssDNA overhang and facilitates RecA-binding to the ssDNA for homologous DNA recombination and repair. Holoenzyme degrades any linearized DNA that is unable to undergo homologous recombination. In the holoenzyme this subunit recognizes the wild-type Chi sequence, and when added to isolated RecB increases its ATP-dependent helicase processivity.</text>
</comment>
<dbReference type="InterPro" id="IPR006697">
    <property type="entry name" value="RecC"/>
</dbReference>
<dbReference type="InterPro" id="IPR011335">
    <property type="entry name" value="Restrct_endonuc-II-like"/>
</dbReference>
<keyword evidence="14" id="KW-1185">Reference proteome</keyword>
<evidence type="ECO:0000256" key="4">
    <source>
        <dbReference type="ARBA" id="ARBA00022801"/>
    </source>
</evidence>
<evidence type="ECO:0000256" key="6">
    <source>
        <dbReference type="ARBA" id="ARBA00022839"/>
    </source>
</evidence>
<dbReference type="Gene3D" id="3.40.50.300">
    <property type="entry name" value="P-loop containing nucleotide triphosphate hydrolases"/>
    <property type="match status" value="2"/>
</dbReference>
<keyword evidence="8 10" id="KW-0238">DNA-binding</keyword>
<dbReference type="Pfam" id="PF04257">
    <property type="entry name" value="Exonuc_V_gamma"/>
    <property type="match status" value="1"/>
</dbReference>
<comment type="miscellaneous">
    <text evidence="10">In the RecBCD complex, RecB has a slow 3'-5' helicase, an exonuclease activity and loads RecA onto ssDNA, RecD has a fast 5'-3' helicase activity, while RecC stimulates the ATPase and processivity of the RecB helicase and contributes to recognition of the Chi site.</text>
</comment>
<dbReference type="HAMAP" id="MF_01486">
    <property type="entry name" value="RecC"/>
    <property type="match status" value="1"/>
</dbReference>
<feature type="domain" description="RecC C-terminal" evidence="12">
    <location>
        <begin position="855"/>
        <end position="1086"/>
    </location>
</feature>
<evidence type="ECO:0000313" key="14">
    <source>
        <dbReference type="Proteomes" id="UP001501138"/>
    </source>
</evidence>
<dbReference type="PANTHER" id="PTHR30591">
    <property type="entry name" value="RECBCD ENZYME SUBUNIT RECC"/>
    <property type="match status" value="1"/>
</dbReference>
<sequence>MRDLGRGRRAPDAVSAAARSLSDVLHVHRSERADALVLPLADVLAQAPDDPFTPDVVAVPTRGIERWLAQRLSHHLGTAAGDGVCANVDFGSPARLVAAAVTAVTGVEPEDDPWRRSRLVWPVLETIDACLDEAWAAPVARYVGGPDDAVRRSRRLALAQRVAQLFAAYAQQRPAMLTAWSGGDRRDGPAHDGAGAPVPDDLGWQPALWRRVRDRVDAPGPAEVLADAVAALGADPSAVDLPARLSVFGPTRLPADQLAVLRALAVHRDVHLWLPHPSPALWDAVAALAPGRAGAGRRRDDLPPVARHPLLASTARDSVELQLRLTGGPEAGAAPDVVPEVVTTHHPAPAPPATLLGALQSALRADDPDAPARVVDPADRSVQVHACHGRARQVDVLREVLTGLFAADPTLEPRDVIVMCPDVEAFAPLVTATFGAAPDGVTQVHPGQRLRVSLADRGPGVVNPVLGVLATLLRLADGRVTASEVLDLAAAAPVRRRFRLSDDDLDRWRSWAVEVGVRWGEDGSRRERFGIDARVRQGTWDAALDRVLLGVAMAEEDSRFVGPALPLDDVGSTDVDVAGRFAELVARLTGLLADLDGARPLAHWLDALDRAVTLLTDPAPDDAWQTVQARRVLGDVRAAGTDGGGADGGHAGTALRLEDVRALLADRLAGRPTRAGFRTGALTVCSLEPMRAVPHRVVVLLGMDDGAFPRAATPDGDDLLARGACLGERDGRSEDRQIFLDALTAAREHLVVLHTGADERTGAARPPAVPVAELLDALDRAGVAPDGAPVRAQVVVRHPLQVVGERNFVRGALGTPGPFSFDAAAFAGALAGRAERAEPGLLVPAPLAIAGPPGDAVDLDDLVALLEHPVRWFLRTTLDVRIAQDEDEVDDRLPLTMAPLAAWGAGDRILAALLAGTDPDRAFQAEWRRGQAPPRRLGFTALRDVVERVQPVRATAEQATSVGDARAVDVTAVLPSGAQVTGTVPGVHGGRVVRAEYSRLAPKHRLRAWVQALALAASSAPPADQHWHAVTVGRAPGRGAKAAWSLLNAPSAADAARLLDDLVALRRAAARAPLPLPPEAAHAYAVSRGGGTGDPAQAMSEARYTWNGGFEKSDPHHLLCWGEAASLDALAGVPDDDDLRTFPDEPTRLGALARRVWDPLLAHEQKGTS</sequence>
<feature type="region of interest" description="Disordered" evidence="11">
    <location>
        <begin position="179"/>
        <end position="201"/>
    </location>
</feature>
<dbReference type="SUPFAM" id="SSF52980">
    <property type="entry name" value="Restriction endonuclease-like"/>
    <property type="match status" value="1"/>
</dbReference>
<reference evidence="13 14" key="1">
    <citation type="journal article" date="2019" name="Int. J. Syst. Evol. Microbiol.">
        <title>The Global Catalogue of Microorganisms (GCM) 10K type strain sequencing project: providing services to taxonomists for standard genome sequencing and annotation.</title>
        <authorList>
            <consortium name="The Broad Institute Genomics Platform"/>
            <consortium name="The Broad Institute Genome Sequencing Center for Infectious Disease"/>
            <person name="Wu L."/>
            <person name="Ma J."/>
        </authorList>
    </citation>
    <scope>NUCLEOTIDE SEQUENCE [LARGE SCALE GENOMIC DNA]</scope>
    <source>
        <strain evidence="13 14">JCM 15589</strain>
    </source>
</reference>
<dbReference type="InterPro" id="IPR013986">
    <property type="entry name" value="DExx_box_DNA_helicase_dom_sf"/>
</dbReference>
<keyword evidence="9 10" id="KW-0234">DNA repair</keyword>
<dbReference type="Gene3D" id="1.10.10.160">
    <property type="match status" value="1"/>
</dbReference>
<dbReference type="NCBIfam" id="TIGR01450">
    <property type="entry name" value="recC"/>
    <property type="match status" value="1"/>
</dbReference>
<comment type="caution">
    <text evidence="13">The sequence shown here is derived from an EMBL/GenBank/DDBJ whole genome shotgun (WGS) entry which is preliminary data.</text>
</comment>
<keyword evidence="6 10" id="KW-0269">Exonuclease</keyword>
<dbReference type="Gene3D" id="3.40.50.10930">
    <property type="match status" value="1"/>
</dbReference>
<keyword evidence="5 10" id="KW-0347">Helicase</keyword>
<evidence type="ECO:0000313" key="13">
    <source>
        <dbReference type="EMBL" id="GAA1719168.1"/>
    </source>
</evidence>
<evidence type="ECO:0000256" key="8">
    <source>
        <dbReference type="ARBA" id="ARBA00023125"/>
    </source>
</evidence>
<dbReference type="PIRSF" id="PIRSF000980">
    <property type="entry name" value="RecC"/>
    <property type="match status" value="1"/>
</dbReference>
<evidence type="ECO:0000256" key="10">
    <source>
        <dbReference type="HAMAP-Rule" id="MF_01486"/>
    </source>
</evidence>
<comment type="subunit">
    <text evidence="10">Heterotrimer of RecB, RecC and RecD. All subunits contribute to DNA-binding.</text>
</comment>
<comment type="similarity">
    <text evidence="10">Belongs to the RecC family.</text>
</comment>
<dbReference type="Pfam" id="PF17946">
    <property type="entry name" value="RecC_C"/>
    <property type="match status" value="1"/>
</dbReference>
<keyword evidence="3 10" id="KW-0227">DNA damage</keyword>
<evidence type="ECO:0000256" key="2">
    <source>
        <dbReference type="ARBA" id="ARBA00022741"/>
    </source>
</evidence>
<keyword evidence="7 10" id="KW-0067">ATP-binding</keyword>
<evidence type="ECO:0000259" key="12">
    <source>
        <dbReference type="Pfam" id="PF17946"/>
    </source>
</evidence>
<gene>
    <name evidence="10 13" type="primary">recC</name>
    <name evidence="13" type="ORF">GCM10009809_13750</name>
</gene>
<protein>
    <recommendedName>
        <fullName evidence="10">RecBCD enzyme subunit RecC</fullName>
    </recommendedName>
    <alternativeName>
        <fullName evidence="10">Exonuclease V subunit RecC</fullName>
        <shortName evidence="10">ExoV subunit RecC</shortName>
    </alternativeName>
    <alternativeName>
        <fullName evidence="10">Helicase/nuclease RecBCD subunit RecC</fullName>
    </alternativeName>
</protein>
<name>A0ABN2J6S1_9MICO</name>
<dbReference type="EMBL" id="BAAAPM010000003">
    <property type="protein sequence ID" value="GAA1719168.1"/>
    <property type="molecule type" value="Genomic_DNA"/>
</dbReference>
<dbReference type="InterPro" id="IPR027417">
    <property type="entry name" value="P-loop_NTPase"/>
</dbReference>
<evidence type="ECO:0000256" key="9">
    <source>
        <dbReference type="ARBA" id="ARBA00023204"/>
    </source>
</evidence>
<dbReference type="PANTHER" id="PTHR30591:SF1">
    <property type="entry name" value="RECBCD ENZYME SUBUNIT RECC"/>
    <property type="match status" value="1"/>
</dbReference>